<keyword evidence="1" id="KW-0472">Membrane</keyword>
<sequence>VKENTFISCEINKNIPKQSIIQMLKWLRIFFTIQLSIFNLYMTINSVYLCAFYEDKEYDKSMLLDHLNWETDTHSNPSIHNKNLMDESYMEFNKDIMETYIENQDTVSENALREEYNSEPITGESISDLLTDNSINGSYIEHYDPSIETDRETHIENQDTRYKNVSKEGYNNENDTGKSISELSTDSIKSEILDQIYPESNLSSDISDERKHKMGNEVRSKIKIMKEKLNLCQAYLSEIKDTKEDLQEKKFREHKSKYEKLKETFNMI</sequence>
<feature type="non-terminal residue" evidence="2">
    <location>
        <position position="1"/>
    </location>
</feature>
<evidence type="ECO:0000313" key="3">
    <source>
        <dbReference type="Proteomes" id="UP000291404"/>
    </source>
</evidence>
<keyword evidence="1" id="KW-0812">Transmembrane</keyword>
<organism evidence="2 3">
    <name type="scientific">Hamiltosporidium magnivora</name>
    <dbReference type="NCBI Taxonomy" id="148818"/>
    <lineage>
        <taxon>Eukaryota</taxon>
        <taxon>Fungi</taxon>
        <taxon>Fungi incertae sedis</taxon>
        <taxon>Microsporidia</taxon>
        <taxon>Dubosqiidae</taxon>
        <taxon>Hamiltosporidium</taxon>
    </lineage>
</organism>
<dbReference type="EMBL" id="PITI01001347">
    <property type="protein sequence ID" value="TBU01418.1"/>
    <property type="molecule type" value="Genomic_DNA"/>
</dbReference>
<reference evidence="2 3" key="1">
    <citation type="submission" date="2017-12" db="EMBL/GenBank/DDBJ databases">
        <authorList>
            <person name="Pombert J.-F."/>
            <person name="Haag K.L."/>
            <person name="Ebert D."/>
        </authorList>
    </citation>
    <scope>NUCLEOTIDE SEQUENCE [LARGE SCALE GENOMIC DNA]</scope>
    <source>
        <strain evidence="2">BE-OM-2</strain>
    </source>
</reference>
<evidence type="ECO:0000256" key="1">
    <source>
        <dbReference type="SAM" id="Phobius"/>
    </source>
</evidence>
<proteinExistence type="predicted"/>
<gene>
    <name evidence="2" type="ORF">CWI36_1347p0020</name>
</gene>
<feature type="transmembrane region" description="Helical" evidence="1">
    <location>
        <begin position="26"/>
        <end position="44"/>
    </location>
</feature>
<comment type="caution">
    <text evidence="2">The sequence shown here is derived from an EMBL/GenBank/DDBJ whole genome shotgun (WGS) entry which is preliminary data.</text>
</comment>
<keyword evidence="1" id="KW-1133">Transmembrane helix</keyword>
<name>A0A4Q9L205_9MICR</name>
<evidence type="ECO:0000313" key="2">
    <source>
        <dbReference type="EMBL" id="TBU01418.1"/>
    </source>
</evidence>
<accession>A0A4Q9L205</accession>
<dbReference type="AlphaFoldDB" id="A0A4Q9L205"/>
<dbReference type="VEuPathDB" id="MicrosporidiaDB:CWI36_1347p0020"/>
<keyword evidence="3" id="KW-1185">Reference proteome</keyword>
<dbReference type="Proteomes" id="UP000291404">
    <property type="component" value="Unassembled WGS sequence"/>
</dbReference>
<protein>
    <submittedName>
        <fullName evidence="2">Uncharacterized protein</fullName>
    </submittedName>
</protein>
<dbReference type="VEuPathDB" id="MicrosporidiaDB:CWI39_0497p0030"/>